<evidence type="ECO:0000313" key="2">
    <source>
        <dbReference type="EMBL" id="GIN58045.1"/>
    </source>
</evidence>
<dbReference type="EMBL" id="BORB01000018">
    <property type="protein sequence ID" value="GIN58045.1"/>
    <property type="molecule type" value="Genomic_DNA"/>
</dbReference>
<keyword evidence="3" id="KW-1185">Reference proteome</keyword>
<accession>A0ABQ4KJB1</accession>
<dbReference type="PANTHER" id="PTHR35787:SF1">
    <property type="entry name" value="GLYCEROL UPTAKE OPERON ANTITERMINATOR REGULATORY PROTEIN"/>
    <property type="match status" value="1"/>
</dbReference>
<keyword evidence="1" id="KW-0804">Transcription</keyword>
<sequence length="179" mass="19616">MFKQPYIYTITSWDQAEKCLQSSYKTVFLLTGKMMDLPEYVYQLQNAGKTVFVHVDFISGIECHTPDGMNYVAEVIAPDGIISTRSQSIIQGKKNGLKTIQRIFLIDTHAMEKAIETAIKIQPDAIEAMPGLMPRVITELVNIVPFPVVAGGLFKTKEEMSAALEAGATAVSASNIGDV</sequence>
<dbReference type="RefSeq" id="WP_158324334.1">
    <property type="nucleotide sequence ID" value="NZ_BORB01000018.1"/>
</dbReference>
<evidence type="ECO:0000256" key="1">
    <source>
        <dbReference type="PIRNR" id="PIRNR016897"/>
    </source>
</evidence>
<dbReference type="PANTHER" id="PTHR35787">
    <property type="entry name" value="GLYCEROL UPTAKE OPERON ANTITERMINATOR REGULATORY PROTEIN"/>
    <property type="match status" value="1"/>
</dbReference>
<keyword evidence="1" id="KW-0694">RNA-binding</keyword>
<gene>
    <name evidence="2" type="ORF">J8TS2_23640</name>
</gene>
<organism evidence="2 3">
    <name type="scientific">Lederbergia ruris</name>
    <dbReference type="NCBI Taxonomy" id="217495"/>
    <lineage>
        <taxon>Bacteria</taxon>
        <taxon>Bacillati</taxon>
        <taxon>Bacillota</taxon>
        <taxon>Bacilli</taxon>
        <taxon>Bacillales</taxon>
        <taxon>Bacillaceae</taxon>
        <taxon>Lederbergia</taxon>
    </lineage>
</organism>
<keyword evidence="1" id="KW-0805">Transcription regulation</keyword>
<proteinExistence type="predicted"/>
<comment type="caution">
    <text evidence="2">The sequence shown here is derived from an EMBL/GenBank/DDBJ whole genome shotgun (WGS) entry which is preliminary data.</text>
</comment>
<dbReference type="SUPFAM" id="SSF110391">
    <property type="entry name" value="GlpP-like"/>
    <property type="match status" value="1"/>
</dbReference>
<protein>
    <recommendedName>
        <fullName evidence="1">Glycerol uptake operon antiterminator regulatory protein</fullName>
    </recommendedName>
</protein>
<comment type="function">
    <text evidence="1">Regulates expression of the glpD operon. In the presence of glycerol 3-phosphate (G3P) causes antitermination of transcription of glpD at the inverted repeat of the leader region to enhance its transcription. Binds and stabilizes glpD leader mRNA.</text>
</comment>
<dbReference type="Proteomes" id="UP000679950">
    <property type="component" value="Unassembled WGS sequence"/>
</dbReference>
<dbReference type="PIRSF" id="PIRSF016897">
    <property type="entry name" value="GlpP"/>
    <property type="match status" value="1"/>
</dbReference>
<reference evidence="2 3" key="1">
    <citation type="submission" date="2021-03" db="EMBL/GenBank/DDBJ databases">
        <title>Antimicrobial resistance genes in bacteria isolated from Japanese honey, and their potential for conferring macrolide and lincosamide resistance in the American foulbrood pathogen Paenibacillus larvae.</title>
        <authorList>
            <person name="Okamoto M."/>
            <person name="Kumagai M."/>
            <person name="Kanamori H."/>
            <person name="Takamatsu D."/>
        </authorList>
    </citation>
    <scope>NUCLEOTIDE SEQUENCE [LARGE SCALE GENOMIC DNA]</scope>
    <source>
        <strain evidence="2 3">J8TS2</strain>
    </source>
</reference>
<name>A0ABQ4KJB1_9BACI</name>
<dbReference type="Pfam" id="PF04309">
    <property type="entry name" value="G3P_antiterm"/>
    <property type="match status" value="1"/>
</dbReference>
<dbReference type="Gene3D" id="3.20.20.70">
    <property type="entry name" value="Aldolase class I"/>
    <property type="match status" value="1"/>
</dbReference>
<keyword evidence="1" id="KW-0319">Glycerol metabolism</keyword>
<evidence type="ECO:0000313" key="3">
    <source>
        <dbReference type="Proteomes" id="UP000679950"/>
    </source>
</evidence>
<dbReference type="InterPro" id="IPR006699">
    <property type="entry name" value="GlpP"/>
</dbReference>
<dbReference type="InterPro" id="IPR013785">
    <property type="entry name" value="Aldolase_TIM"/>
</dbReference>